<sequence length="37" mass="4413">MDSEKGEIKYKSYSKEEQEKILIELEALKLKIEKNLN</sequence>
<organism evidence="1 2">
    <name type="scientific">Clostridium moniliforme</name>
    <dbReference type="NCBI Taxonomy" id="39489"/>
    <lineage>
        <taxon>Bacteria</taxon>
        <taxon>Bacillati</taxon>
        <taxon>Bacillota</taxon>
        <taxon>Clostridia</taxon>
        <taxon>Eubacteriales</taxon>
        <taxon>Clostridiaceae</taxon>
        <taxon>Clostridium</taxon>
    </lineage>
</organism>
<accession>A0ABS4F3S3</accession>
<comment type="caution">
    <text evidence="1">The sequence shown here is derived from an EMBL/GenBank/DDBJ whole genome shotgun (WGS) entry which is preliminary data.</text>
</comment>
<gene>
    <name evidence="1" type="ORF">J2Z53_002555</name>
</gene>
<reference evidence="1 2" key="1">
    <citation type="submission" date="2021-03" db="EMBL/GenBank/DDBJ databases">
        <title>Genomic Encyclopedia of Type Strains, Phase IV (KMG-IV): sequencing the most valuable type-strain genomes for metagenomic binning, comparative biology and taxonomic classification.</title>
        <authorList>
            <person name="Goeker M."/>
        </authorList>
    </citation>
    <scope>NUCLEOTIDE SEQUENCE [LARGE SCALE GENOMIC DNA]</scope>
    <source>
        <strain evidence="1 2">DSM 3984</strain>
    </source>
</reference>
<evidence type="ECO:0000313" key="1">
    <source>
        <dbReference type="EMBL" id="MBP1890903.1"/>
    </source>
</evidence>
<name>A0ABS4F3S3_9CLOT</name>
<keyword evidence="2" id="KW-1185">Reference proteome</keyword>
<proteinExistence type="predicted"/>
<dbReference type="Proteomes" id="UP000783390">
    <property type="component" value="Unassembled WGS sequence"/>
</dbReference>
<protein>
    <submittedName>
        <fullName evidence="1">Uncharacterized protein</fullName>
    </submittedName>
</protein>
<dbReference type="EMBL" id="JAGGJZ010000019">
    <property type="protein sequence ID" value="MBP1890903.1"/>
    <property type="molecule type" value="Genomic_DNA"/>
</dbReference>
<evidence type="ECO:0000313" key="2">
    <source>
        <dbReference type="Proteomes" id="UP000783390"/>
    </source>
</evidence>